<dbReference type="AlphaFoldDB" id="A0A1E3QNZ5"/>
<feature type="non-terminal residue" evidence="7">
    <location>
        <position position="517"/>
    </location>
</feature>
<dbReference type="PROSITE" id="PS51525">
    <property type="entry name" value="NET"/>
    <property type="match status" value="1"/>
</dbReference>
<dbReference type="InterPro" id="IPR001487">
    <property type="entry name" value="Bromodomain"/>
</dbReference>
<dbReference type="GO" id="GO:0006338">
    <property type="term" value="P:chromatin remodeling"/>
    <property type="evidence" value="ECO:0007669"/>
    <property type="project" value="TreeGrafter"/>
</dbReference>
<dbReference type="PRINTS" id="PR00503">
    <property type="entry name" value="BROMODOMAIN"/>
</dbReference>
<evidence type="ECO:0000256" key="4">
    <source>
        <dbReference type="SAM" id="MobiDB-lite"/>
    </source>
</evidence>
<feature type="coiled-coil region" evidence="3">
    <location>
        <begin position="333"/>
        <end position="364"/>
    </location>
</feature>
<evidence type="ECO:0008006" key="9">
    <source>
        <dbReference type="Google" id="ProtNLM"/>
    </source>
</evidence>
<dbReference type="Pfam" id="PF17035">
    <property type="entry name" value="BET"/>
    <property type="match status" value="1"/>
</dbReference>
<dbReference type="GeneID" id="30149283"/>
<feature type="compositionally biased region" description="Pro residues" evidence="4">
    <location>
        <begin position="1"/>
        <end position="10"/>
    </location>
</feature>
<dbReference type="Pfam" id="PF00439">
    <property type="entry name" value="Bromodomain"/>
    <property type="match status" value="2"/>
</dbReference>
<feature type="compositionally biased region" description="Basic and acidic residues" evidence="4">
    <location>
        <begin position="161"/>
        <end position="189"/>
    </location>
</feature>
<dbReference type="PANTHER" id="PTHR22880:SF225">
    <property type="entry name" value="BROMODOMAIN-CONTAINING PROTEIN BET-1-RELATED"/>
    <property type="match status" value="1"/>
</dbReference>
<dbReference type="EMBL" id="KV454432">
    <property type="protein sequence ID" value="ODQ79370.1"/>
    <property type="molecule type" value="Genomic_DNA"/>
</dbReference>
<feature type="non-terminal residue" evidence="7">
    <location>
        <position position="1"/>
    </location>
</feature>
<gene>
    <name evidence="7" type="ORF">BABINDRAFT_28647</name>
</gene>
<dbReference type="InterPro" id="IPR036427">
    <property type="entry name" value="Bromodomain-like_sf"/>
</dbReference>
<keyword evidence="3" id="KW-0175">Coiled coil</keyword>
<reference evidence="8" key="1">
    <citation type="submission" date="2016-05" db="EMBL/GenBank/DDBJ databases">
        <title>Comparative genomics of biotechnologically important yeasts.</title>
        <authorList>
            <consortium name="DOE Joint Genome Institute"/>
            <person name="Riley R."/>
            <person name="Haridas S."/>
            <person name="Wolfe K.H."/>
            <person name="Lopes M.R."/>
            <person name="Hittinger C.T."/>
            <person name="Goker M."/>
            <person name="Salamov A."/>
            <person name="Wisecaver J."/>
            <person name="Long T.M."/>
            <person name="Aerts A.L."/>
            <person name="Barry K."/>
            <person name="Choi C."/>
            <person name="Clum A."/>
            <person name="Coughlan A.Y."/>
            <person name="Deshpande S."/>
            <person name="Douglass A.P."/>
            <person name="Hanson S.J."/>
            <person name="Klenk H.-P."/>
            <person name="Labutti K."/>
            <person name="Lapidus A."/>
            <person name="Lindquist E."/>
            <person name="Lipzen A."/>
            <person name="Meier-Kolthoff J.P."/>
            <person name="Ohm R.A."/>
            <person name="Otillar R.P."/>
            <person name="Pangilinan J."/>
            <person name="Peng Y."/>
            <person name="Rokas A."/>
            <person name="Rosa C.A."/>
            <person name="Scheuner C."/>
            <person name="Sibirny A.A."/>
            <person name="Slot J.C."/>
            <person name="Stielow J.B."/>
            <person name="Sun H."/>
            <person name="Kurtzman C.P."/>
            <person name="Blackwell M."/>
            <person name="Grigoriev I.V."/>
            <person name="Jeffries T.W."/>
        </authorList>
    </citation>
    <scope>NUCLEOTIDE SEQUENCE [LARGE SCALE GENOMIC DNA]</scope>
    <source>
        <strain evidence="8">NRRL Y-12698</strain>
    </source>
</reference>
<feature type="region of interest" description="Disordered" evidence="4">
    <location>
        <begin position="135"/>
        <end position="189"/>
    </location>
</feature>
<feature type="domain" description="NET" evidence="6">
    <location>
        <begin position="381"/>
        <end position="463"/>
    </location>
</feature>
<evidence type="ECO:0000259" key="6">
    <source>
        <dbReference type="PROSITE" id="PS51525"/>
    </source>
</evidence>
<dbReference type="InterPro" id="IPR038336">
    <property type="entry name" value="NET_sf"/>
</dbReference>
<dbReference type="InterPro" id="IPR018359">
    <property type="entry name" value="Bromodomain_CS"/>
</dbReference>
<evidence type="ECO:0000313" key="7">
    <source>
        <dbReference type="EMBL" id="ODQ79370.1"/>
    </source>
</evidence>
<evidence type="ECO:0000259" key="5">
    <source>
        <dbReference type="PROSITE" id="PS50014"/>
    </source>
</evidence>
<dbReference type="SUPFAM" id="SSF47370">
    <property type="entry name" value="Bromodomain"/>
    <property type="match status" value="2"/>
</dbReference>
<dbReference type="GO" id="GO:0006355">
    <property type="term" value="P:regulation of DNA-templated transcription"/>
    <property type="evidence" value="ECO:0007669"/>
    <property type="project" value="TreeGrafter"/>
</dbReference>
<evidence type="ECO:0000256" key="3">
    <source>
        <dbReference type="SAM" id="Coils"/>
    </source>
</evidence>
<dbReference type="PROSITE" id="PS00633">
    <property type="entry name" value="BROMODOMAIN_1"/>
    <property type="match status" value="2"/>
</dbReference>
<dbReference type="Proteomes" id="UP000094336">
    <property type="component" value="Unassembled WGS sequence"/>
</dbReference>
<keyword evidence="1 2" id="KW-0103">Bromodomain</keyword>
<feature type="compositionally biased region" description="Basic and acidic residues" evidence="4">
    <location>
        <begin position="474"/>
        <end position="489"/>
    </location>
</feature>
<feature type="domain" description="Bromo" evidence="5">
    <location>
        <begin position="37"/>
        <end position="109"/>
    </location>
</feature>
<dbReference type="OrthoDB" id="784962at2759"/>
<feature type="domain" description="Bromo" evidence="5">
    <location>
        <begin position="213"/>
        <end position="285"/>
    </location>
</feature>
<dbReference type="PROSITE" id="PS50014">
    <property type="entry name" value="BROMODOMAIN_2"/>
    <property type="match status" value="2"/>
</dbReference>
<keyword evidence="8" id="KW-1185">Reference proteome</keyword>
<feature type="region of interest" description="Disordered" evidence="4">
    <location>
        <begin position="461"/>
        <end position="517"/>
    </location>
</feature>
<dbReference type="STRING" id="984486.A0A1E3QNZ5"/>
<dbReference type="Gene3D" id="1.20.1270.220">
    <property type="match status" value="1"/>
</dbReference>
<evidence type="ECO:0000313" key="8">
    <source>
        <dbReference type="Proteomes" id="UP000094336"/>
    </source>
</evidence>
<proteinExistence type="predicted"/>
<dbReference type="InterPro" id="IPR050935">
    <property type="entry name" value="Bromo_chromatin_reader"/>
</dbReference>
<feature type="region of interest" description="Disordered" evidence="4">
    <location>
        <begin position="302"/>
        <end position="321"/>
    </location>
</feature>
<feature type="compositionally biased region" description="Acidic residues" evidence="4">
    <location>
        <begin position="504"/>
        <end position="517"/>
    </location>
</feature>
<dbReference type="CDD" id="cd05500">
    <property type="entry name" value="Bromo_BDF1_2_I"/>
    <property type="match status" value="1"/>
</dbReference>
<organism evidence="7 8">
    <name type="scientific">Babjeviella inositovora NRRL Y-12698</name>
    <dbReference type="NCBI Taxonomy" id="984486"/>
    <lineage>
        <taxon>Eukaryota</taxon>
        <taxon>Fungi</taxon>
        <taxon>Dikarya</taxon>
        <taxon>Ascomycota</taxon>
        <taxon>Saccharomycotina</taxon>
        <taxon>Pichiomycetes</taxon>
        <taxon>Serinales incertae sedis</taxon>
        <taxon>Babjeviella</taxon>
    </lineage>
</organism>
<sequence>TEPAPKPPAEPDLNNLPANPMPKHQAKHALTTIKAIRRLKDAGPFLLPVDIVKLGIPFYYNYIPHPMDLSTMEKKITANAYEEPEQLALDFNLMVANCTKFNGSDSGIAQMARNIQASFEKHMLHMPPRELPAAKAPVNGANAPGRGGKGARSKSTAEVPVIRRDASEGGRPKREIHPPKPKDMPYDNRPRKKKYVAELRFCGQVLKDLLSKKYESFSYPFLEPVNPAVLGCPDYFDVVKVPMDLSTVQTKLQNNEYETAGDFEADVRLVFQNCYIYNPEGTPVNMMGHRLEAIFDKKWEEKPAPVSSPPGSDEETDESGDEIDESMLTNTEIEFLEAQLDKMKTKVEKMALELELKKKELYERILKQKLAKRKNKKKKKKRSSSVTDRDMTYEMKKELSDKMGELSEKKLQYVIQLIRESIPDLNNNGQEEIELDMDQLDNGTLLKMYNYVFKKKVAANGRRGSMSGGKKKKVLTEAENSKKIEDLRKTLQQFDKVGQAADSSSDDDSSDESSEEE</sequence>
<dbReference type="CDD" id="cd05499">
    <property type="entry name" value="Bromo_BDF1_2_II"/>
    <property type="match status" value="1"/>
</dbReference>
<feature type="compositionally biased region" description="Acidic residues" evidence="4">
    <location>
        <begin position="312"/>
        <end position="321"/>
    </location>
</feature>
<dbReference type="GO" id="GO:0005634">
    <property type="term" value="C:nucleus"/>
    <property type="evidence" value="ECO:0007669"/>
    <property type="project" value="TreeGrafter"/>
</dbReference>
<name>A0A1E3QNZ5_9ASCO</name>
<protein>
    <recommendedName>
        <fullName evidence="9">Bromodomain-containing protein</fullName>
    </recommendedName>
</protein>
<evidence type="ECO:0000256" key="2">
    <source>
        <dbReference type="PROSITE-ProRule" id="PRU00035"/>
    </source>
</evidence>
<dbReference type="PANTHER" id="PTHR22880">
    <property type="entry name" value="FALZ-RELATED BROMODOMAIN-CONTAINING PROTEINS"/>
    <property type="match status" value="1"/>
</dbReference>
<evidence type="ECO:0000256" key="1">
    <source>
        <dbReference type="ARBA" id="ARBA00023117"/>
    </source>
</evidence>
<dbReference type="SMART" id="SM00297">
    <property type="entry name" value="BROMO"/>
    <property type="match status" value="2"/>
</dbReference>
<feature type="region of interest" description="Disordered" evidence="4">
    <location>
        <begin position="1"/>
        <end position="24"/>
    </location>
</feature>
<dbReference type="InterPro" id="IPR027353">
    <property type="entry name" value="NET_dom"/>
</dbReference>
<dbReference type="GO" id="GO:0000785">
    <property type="term" value="C:chromatin"/>
    <property type="evidence" value="ECO:0007669"/>
    <property type="project" value="TreeGrafter"/>
</dbReference>
<accession>A0A1E3QNZ5</accession>
<dbReference type="RefSeq" id="XP_018984698.1">
    <property type="nucleotide sequence ID" value="XM_019131430.2"/>
</dbReference>
<dbReference type="Gene3D" id="1.20.920.10">
    <property type="entry name" value="Bromodomain-like"/>
    <property type="match status" value="2"/>
</dbReference>